<evidence type="ECO:0000256" key="1">
    <source>
        <dbReference type="ARBA" id="ARBA00004651"/>
    </source>
</evidence>
<dbReference type="GO" id="GO:0005524">
    <property type="term" value="F:ATP binding"/>
    <property type="evidence" value="ECO:0007669"/>
    <property type="project" value="UniProtKB-KW"/>
</dbReference>
<dbReference type="PROSITE" id="PS50929">
    <property type="entry name" value="ABC_TM1F"/>
    <property type="match status" value="1"/>
</dbReference>
<feature type="transmembrane region" description="Helical" evidence="7">
    <location>
        <begin position="251"/>
        <end position="269"/>
    </location>
</feature>
<dbReference type="Gene3D" id="1.20.1560.10">
    <property type="entry name" value="ABC transporter type 1, transmembrane domain"/>
    <property type="match status" value="1"/>
</dbReference>
<comment type="caution">
    <text evidence="10">The sequence shown here is derived from an EMBL/GenBank/DDBJ whole genome shotgun (WGS) entry which is preliminary data.</text>
</comment>
<evidence type="ECO:0000259" key="8">
    <source>
        <dbReference type="PROSITE" id="PS50893"/>
    </source>
</evidence>
<keyword evidence="6 7" id="KW-0472">Membrane</keyword>
<dbReference type="InterPro" id="IPR036640">
    <property type="entry name" value="ABC1_TM_sf"/>
</dbReference>
<dbReference type="GO" id="GO:0034040">
    <property type="term" value="F:ATPase-coupled lipid transmembrane transporter activity"/>
    <property type="evidence" value="ECO:0007669"/>
    <property type="project" value="TreeGrafter"/>
</dbReference>
<dbReference type="InterPro" id="IPR003439">
    <property type="entry name" value="ABC_transporter-like_ATP-bd"/>
</dbReference>
<feature type="domain" description="ABC transporter" evidence="8">
    <location>
        <begin position="334"/>
        <end position="568"/>
    </location>
</feature>
<feature type="transmembrane region" description="Helical" evidence="7">
    <location>
        <begin position="163"/>
        <end position="179"/>
    </location>
</feature>
<evidence type="ECO:0000256" key="7">
    <source>
        <dbReference type="SAM" id="Phobius"/>
    </source>
</evidence>
<dbReference type="GO" id="GO:0016887">
    <property type="term" value="F:ATP hydrolysis activity"/>
    <property type="evidence" value="ECO:0007669"/>
    <property type="project" value="InterPro"/>
</dbReference>
<evidence type="ECO:0000256" key="2">
    <source>
        <dbReference type="ARBA" id="ARBA00022692"/>
    </source>
</evidence>
<dbReference type="EMBL" id="PPTX01000002">
    <property type="protein sequence ID" value="RDB81592.1"/>
    <property type="molecule type" value="Genomic_DNA"/>
</dbReference>
<dbReference type="PROSITE" id="PS00211">
    <property type="entry name" value="ABC_TRANSPORTER_1"/>
    <property type="match status" value="1"/>
</dbReference>
<dbReference type="InterPro" id="IPR003593">
    <property type="entry name" value="AAA+_ATPase"/>
</dbReference>
<dbReference type="SMART" id="SM00382">
    <property type="entry name" value="AAA"/>
    <property type="match status" value="1"/>
</dbReference>
<keyword evidence="5 7" id="KW-1133">Transmembrane helix</keyword>
<dbReference type="InterPro" id="IPR039421">
    <property type="entry name" value="Type_1_exporter"/>
</dbReference>
<reference evidence="10 11" key="1">
    <citation type="journal article" date="2018" name="Elife">
        <title>Discovery and characterization of a prevalent human gut bacterial enzyme sufficient for the inactivation of a family of plant toxins.</title>
        <authorList>
            <person name="Koppel N."/>
            <person name="Bisanz J.E."/>
            <person name="Pandelia M.E."/>
            <person name="Turnbaugh P.J."/>
            <person name="Balskus E.P."/>
        </authorList>
    </citation>
    <scope>NUCLEOTIDE SEQUENCE [LARGE SCALE GENOMIC DNA]</scope>
    <source>
        <strain evidence="10 11">MR1 #12</strain>
    </source>
</reference>
<evidence type="ECO:0000256" key="5">
    <source>
        <dbReference type="ARBA" id="ARBA00022989"/>
    </source>
</evidence>
<sequence length="578" mass="63686">MLREKFALTERGAFEFKRGAFFCALANLVMMAPIGVLCMATNDYLDHLLDPSKPLPALGGYLAAIVVILLLMLLTQWLEYHFTYNVVYGESARKRIELAEVLRRLPLSFFGRRDLSDLTTTIMKDCADQERMFSHIMPLLFGTGASTILISIMLLLFNWKMAIAALWVLPIALLIIAFSRKSQDAKGQFLIDRQLDVADGLQEYLECAQEITAANQSETYLEQLDQKIDRAEKAQIVSELSSAVPVSAAQAFLKLGIASTVLVGALLLASGELEFMVYFCFLLVVTRFYDPINTVLEVVTELLNLKLGIKRMHSIEHERPQTGSMEFEPANHDISFDNVTFSYEGGEKVLSNVSFVAKEGEVTALVGPSGGGKSTAAKLAARFWDADDGVVSIGGVDVSTVDPEALLVDFAQVFQDVVLFDDTIMQNIRLGRPDATDEEVFAAARAANCDDFVSRMPKGYETRIGENGALLSGGERQRISIARAILKNAPIVLLDEATASLDVENETKVQGALSCLLERKTVLVIAHRMRTVMSADKIVVLDGGRVAEQGKPSELMEREDSLFKKMVELQSSTGRILN</sequence>
<comment type="subcellular location">
    <subcellularLocation>
        <location evidence="1">Cell membrane</location>
        <topology evidence="1">Multi-pass membrane protein</topology>
    </subcellularLocation>
</comment>
<dbReference type="InterPro" id="IPR027417">
    <property type="entry name" value="P-loop_NTPase"/>
</dbReference>
<feature type="transmembrane region" description="Helical" evidence="7">
    <location>
        <begin position="54"/>
        <end position="74"/>
    </location>
</feature>
<feature type="domain" description="ABC transmembrane type-1" evidence="9">
    <location>
        <begin position="19"/>
        <end position="304"/>
    </location>
</feature>
<dbReference type="GO" id="GO:0005886">
    <property type="term" value="C:plasma membrane"/>
    <property type="evidence" value="ECO:0007669"/>
    <property type="project" value="UniProtKB-SubCell"/>
</dbReference>
<keyword evidence="3" id="KW-0547">Nucleotide-binding</keyword>
<dbReference type="Pfam" id="PF00005">
    <property type="entry name" value="ABC_tran"/>
    <property type="match status" value="1"/>
</dbReference>
<dbReference type="InterPro" id="IPR017871">
    <property type="entry name" value="ABC_transporter-like_CS"/>
</dbReference>
<accession>A0A369MVW3</accession>
<evidence type="ECO:0000259" key="9">
    <source>
        <dbReference type="PROSITE" id="PS50929"/>
    </source>
</evidence>
<dbReference type="FunFam" id="3.40.50.300:FF:000218">
    <property type="entry name" value="Multidrug ABC transporter ATP-binding protein"/>
    <property type="match status" value="1"/>
</dbReference>
<dbReference type="Pfam" id="PF00664">
    <property type="entry name" value="ABC_membrane"/>
    <property type="match status" value="1"/>
</dbReference>
<dbReference type="PANTHER" id="PTHR24221:SF397">
    <property type="entry name" value="ABC TRANSPORTER, ATP-BINDING TRANSMEMBRANE PROTEIN"/>
    <property type="match status" value="1"/>
</dbReference>
<organism evidence="10 11">
    <name type="scientific">Eggerthella lenta</name>
    <name type="common">Eubacterium lentum</name>
    <dbReference type="NCBI Taxonomy" id="84112"/>
    <lineage>
        <taxon>Bacteria</taxon>
        <taxon>Bacillati</taxon>
        <taxon>Actinomycetota</taxon>
        <taxon>Coriobacteriia</taxon>
        <taxon>Eggerthellales</taxon>
        <taxon>Eggerthellaceae</taxon>
        <taxon>Eggerthella</taxon>
    </lineage>
</organism>
<evidence type="ECO:0000313" key="11">
    <source>
        <dbReference type="Proteomes" id="UP000253752"/>
    </source>
</evidence>
<protein>
    <submittedName>
        <fullName evidence="10">ABC transporter ATP-binding protein</fullName>
    </submittedName>
</protein>
<proteinExistence type="predicted"/>
<name>A0A369MVW3_EGGLN</name>
<feature type="transmembrane region" description="Helical" evidence="7">
    <location>
        <begin position="139"/>
        <end position="157"/>
    </location>
</feature>
<evidence type="ECO:0000256" key="3">
    <source>
        <dbReference type="ARBA" id="ARBA00022741"/>
    </source>
</evidence>
<dbReference type="PROSITE" id="PS50893">
    <property type="entry name" value="ABC_TRANSPORTER_2"/>
    <property type="match status" value="1"/>
</dbReference>
<evidence type="ECO:0000256" key="4">
    <source>
        <dbReference type="ARBA" id="ARBA00022840"/>
    </source>
</evidence>
<keyword evidence="4 10" id="KW-0067">ATP-binding</keyword>
<dbReference type="SUPFAM" id="SSF90123">
    <property type="entry name" value="ABC transporter transmembrane region"/>
    <property type="match status" value="1"/>
</dbReference>
<gene>
    <name evidence="10" type="ORF">C1872_02660</name>
</gene>
<keyword evidence="2 7" id="KW-0812">Transmembrane</keyword>
<dbReference type="AlphaFoldDB" id="A0A369MVW3"/>
<dbReference type="GO" id="GO:0140359">
    <property type="term" value="F:ABC-type transporter activity"/>
    <property type="evidence" value="ECO:0007669"/>
    <property type="project" value="InterPro"/>
</dbReference>
<dbReference type="Proteomes" id="UP000253752">
    <property type="component" value="Unassembled WGS sequence"/>
</dbReference>
<dbReference type="InterPro" id="IPR011527">
    <property type="entry name" value="ABC1_TM_dom"/>
</dbReference>
<evidence type="ECO:0000256" key="6">
    <source>
        <dbReference type="ARBA" id="ARBA00023136"/>
    </source>
</evidence>
<dbReference type="PANTHER" id="PTHR24221">
    <property type="entry name" value="ATP-BINDING CASSETTE SUB-FAMILY B"/>
    <property type="match status" value="1"/>
</dbReference>
<dbReference type="SUPFAM" id="SSF52540">
    <property type="entry name" value="P-loop containing nucleoside triphosphate hydrolases"/>
    <property type="match status" value="1"/>
</dbReference>
<evidence type="ECO:0000313" key="10">
    <source>
        <dbReference type="EMBL" id="RDB81592.1"/>
    </source>
</evidence>
<feature type="transmembrane region" description="Helical" evidence="7">
    <location>
        <begin position="21"/>
        <end position="42"/>
    </location>
</feature>
<dbReference type="Gene3D" id="3.40.50.300">
    <property type="entry name" value="P-loop containing nucleotide triphosphate hydrolases"/>
    <property type="match status" value="1"/>
</dbReference>
<dbReference type="RefSeq" id="WP_114516254.1">
    <property type="nucleotide sequence ID" value="NZ_PPTX01000002.1"/>
</dbReference>